<evidence type="ECO:0000256" key="3">
    <source>
        <dbReference type="ARBA" id="ARBA00051003"/>
    </source>
</evidence>
<protein>
    <recommendedName>
        <fullName evidence="5">Glycosyltransferase</fullName>
        <ecNumber evidence="5">2.4.1.-</ecNumber>
    </recommendedName>
</protein>
<evidence type="ECO:0000256" key="2">
    <source>
        <dbReference type="ARBA" id="ARBA00022679"/>
    </source>
</evidence>
<proteinExistence type="inferred from homology"/>
<dbReference type="GO" id="GO:0080043">
    <property type="term" value="F:quercetin 3-O-glucosyltransferase activity"/>
    <property type="evidence" value="ECO:0007669"/>
    <property type="project" value="TreeGrafter"/>
</dbReference>
<dbReference type="Pfam" id="PF00201">
    <property type="entry name" value="UDPGT"/>
    <property type="match status" value="1"/>
</dbReference>
<dbReference type="PANTHER" id="PTHR11926">
    <property type="entry name" value="GLUCOSYL/GLUCURONOSYL TRANSFERASES"/>
    <property type="match status" value="1"/>
</dbReference>
<evidence type="ECO:0000256" key="4">
    <source>
        <dbReference type="RuleBase" id="RU003718"/>
    </source>
</evidence>
<dbReference type="Pfam" id="PF26168">
    <property type="entry name" value="Glyco_transf_N"/>
    <property type="match status" value="1"/>
</dbReference>
<comment type="catalytic activity">
    <reaction evidence="3">
        <text>7-deoxyloganetin + UDP-alpha-D-glucose = 7-deoxyloganin + UDP + H(+)</text>
        <dbReference type="Rhea" id="RHEA:39899"/>
        <dbReference type="ChEBI" id="CHEBI:15378"/>
        <dbReference type="ChEBI" id="CHEBI:18370"/>
        <dbReference type="ChEBI" id="CHEBI:58223"/>
        <dbReference type="ChEBI" id="CHEBI:58885"/>
        <dbReference type="ChEBI" id="CHEBI:76849"/>
        <dbReference type="EC" id="2.4.1.324"/>
    </reaction>
</comment>
<dbReference type="InterPro" id="IPR002213">
    <property type="entry name" value="UDP_glucos_trans"/>
</dbReference>
<dbReference type="InterPro" id="IPR035595">
    <property type="entry name" value="UDP_glycos_trans_CS"/>
</dbReference>
<sequence>MEQQLHHHLPQKNSPALLKPCSENQTSMGSMGILEKPHAVCIPFPAQGHINPMLKLAKLLHHNGFHITFVNTEYNHQRLLKSRGSESLKGLPSFRFETIPDGLPPSDAADATQDIPSLCQSTTTTGLAPFRDLLAKLNDTGSSNVPPVSCIVSDGVMSFTVEAAEELGIPEILFWTTSACGFFAYTQYEKLIQKGYSPLRDASFLTNGYLDTIIDEIPSMKGIRLRDIPSFIRTTNPDEFMVKFVLDETRRARRASAIVLNTFEDLERDVLDALSSILPPIYAIGPLHLLENQVDDKALEQLGSNLWKDEPECLEWLDTKDPNSVVYVNFGSITVMTSDQLVEFAWGLANSKLVWVIRPDLVSGDKAVLPPEFLEATKGRGLLANWCPQERVLRHPSVGGFLTHSGWNSTLESICGGVPMICWPFFAEQQTNCWYCCTKWNIGMEIDSDVKRDGVEILVRKLMIGEEGQEMKRRAHGVEETCTGFCPEFIFPESGESYQPSSFSSLKAGIVLARHVLIRYACAVLNNFEVLC</sequence>
<dbReference type="Gene3D" id="3.40.50.2000">
    <property type="entry name" value="Glycogen Phosphorylase B"/>
    <property type="match status" value="2"/>
</dbReference>
<dbReference type="EC" id="2.4.1.-" evidence="5"/>
<comment type="similarity">
    <text evidence="1 4">Belongs to the UDP-glycosyltransferase family.</text>
</comment>
<evidence type="ECO:0000259" key="7">
    <source>
        <dbReference type="Pfam" id="PF26168"/>
    </source>
</evidence>
<dbReference type="FunFam" id="3.40.50.2000:FF:000055">
    <property type="entry name" value="Glycosyltransferase"/>
    <property type="match status" value="1"/>
</dbReference>
<dbReference type="CDD" id="cd03784">
    <property type="entry name" value="GT1_Gtf-like"/>
    <property type="match status" value="1"/>
</dbReference>
<dbReference type="AlphaFoldDB" id="A0AAE1WC04"/>
<dbReference type="GO" id="GO:0080044">
    <property type="term" value="F:quercetin 7-O-glucosyltransferase activity"/>
    <property type="evidence" value="ECO:0007669"/>
    <property type="project" value="TreeGrafter"/>
</dbReference>
<reference evidence="8" key="2">
    <citation type="journal article" date="2024" name="Plant">
        <title>Genomic evolution and insights into agronomic trait innovations of Sesamum species.</title>
        <authorList>
            <person name="Miao H."/>
            <person name="Wang L."/>
            <person name="Qu L."/>
            <person name="Liu H."/>
            <person name="Sun Y."/>
            <person name="Le M."/>
            <person name="Wang Q."/>
            <person name="Wei S."/>
            <person name="Zheng Y."/>
            <person name="Lin W."/>
            <person name="Duan Y."/>
            <person name="Cao H."/>
            <person name="Xiong S."/>
            <person name="Wang X."/>
            <person name="Wei L."/>
            <person name="Li C."/>
            <person name="Ma Q."/>
            <person name="Ju M."/>
            <person name="Zhao R."/>
            <person name="Li G."/>
            <person name="Mu C."/>
            <person name="Tian Q."/>
            <person name="Mei H."/>
            <person name="Zhang T."/>
            <person name="Gao T."/>
            <person name="Zhang H."/>
        </authorList>
    </citation>
    <scope>NUCLEOTIDE SEQUENCE</scope>
    <source>
        <strain evidence="8">K16</strain>
    </source>
</reference>
<evidence type="ECO:0000313" key="8">
    <source>
        <dbReference type="EMBL" id="KAK4390507.1"/>
    </source>
</evidence>
<dbReference type="PROSITE" id="PS00375">
    <property type="entry name" value="UDPGT"/>
    <property type="match status" value="1"/>
</dbReference>
<dbReference type="PANTHER" id="PTHR11926:SF774">
    <property type="entry name" value="UDP-GLYCOSYLTRANSFERASE 85A1-RELATED"/>
    <property type="match status" value="1"/>
</dbReference>
<evidence type="ECO:0000313" key="9">
    <source>
        <dbReference type="Proteomes" id="UP001289374"/>
    </source>
</evidence>
<dbReference type="FunFam" id="3.40.50.2000:FF:000027">
    <property type="entry name" value="Glycosyltransferase"/>
    <property type="match status" value="1"/>
</dbReference>
<keyword evidence="4" id="KW-0328">Glycosyltransferase</keyword>
<dbReference type="Proteomes" id="UP001289374">
    <property type="component" value="Unassembled WGS sequence"/>
</dbReference>
<feature type="domain" description="Glycosyltransferase N-terminal" evidence="7">
    <location>
        <begin position="40"/>
        <end position="172"/>
    </location>
</feature>
<evidence type="ECO:0000256" key="1">
    <source>
        <dbReference type="ARBA" id="ARBA00009995"/>
    </source>
</evidence>
<reference evidence="8" key="1">
    <citation type="submission" date="2020-06" db="EMBL/GenBank/DDBJ databases">
        <authorList>
            <person name="Li T."/>
            <person name="Hu X."/>
            <person name="Zhang T."/>
            <person name="Song X."/>
            <person name="Zhang H."/>
            <person name="Dai N."/>
            <person name="Sheng W."/>
            <person name="Hou X."/>
            <person name="Wei L."/>
        </authorList>
    </citation>
    <scope>NUCLEOTIDE SEQUENCE</scope>
    <source>
        <strain evidence="8">K16</strain>
        <tissue evidence="8">Leaf</tissue>
    </source>
</reference>
<accession>A0AAE1WC04</accession>
<dbReference type="EMBL" id="JACGWL010000012">
    <property type="protein sequence ID" value="KAK4390507.1"/>
    <property type="molecule type" value="Genomic_DNA"/>
</dbReference>
<evidence type="ECO:0000256" key="5">
    <source>
        <dbReference type="RuleBase" id="RU362057"/>
    </source>
</evidence>
<gene>
    <name evidence="8" type="ORF">Sango_2114000</name>
</gene>
<comment type="caution">
    <text evidence="8">The sequence shown here is derived from an EMBL/GenBank/DDBJ whole genome shotgun (WGS) entry which is preliminary data.</text>
</comment>
<name>A0AAE1WC04_9LAMI</name>
<evidence type="ECO:0000256" key="6">
    <source>
        <dbReference type="SAM" id="MobiDB-lite"/>
    </source>
</evidence>
<feature type="compositionally biased region" description="Basic residues" evidence="6">
    <location>
        <begin position="1"/>
        <end position="10"/>
    </location>
</feature>
<dbReference type="SUPFAM" id="SSF53756">
    <property type="entry name" value="UDP-Glycosyltransferase/glycogen phosphorylase"/>
    <property type="match status" value="1"/>
</dbReference>
<keyword evidence="9" id="KW-1185">Reference proteome</keyword>
<organism evidence="8 9">
    <name type="scientific">Sesamum angolense</name>
    <dbReference type="NCBI Taxonomy" id="2727404"/>
    <lineage>
        <taxon>Eukaryota</taxon>
        <taxon>Viridiplantae</taxon>
        <taxon>Streptophyta</taxon>
        <taxon>Embryophyta</taxon>
        <taxon>Tracheophyta</taxon>
        <taxon>Spermatophyta</taxon>
        <taxon>Magnoliopsida</taxon>
        <taxon>eudicotyledons</taxon>
        <taxon>Gunneridae</taxon>
        <taxon>Pentapetalae</taxon>
        <taxon>asterids</taxon>
        <taxon>lamiids</taxon>
        <taxon>Lamiales</taxon>
        <taxon>Pedaliaceae</taxon>
        <taxon>Sesamum</taxon>
    </lineage>
</organism>
<dbReference type="InterPro" id="IPR058980">
    <property type="entry name" value="Glyco_transf_N"/>
</dbReference>
<feature type="region of interest" description="Disordered" evidence="6">
    <location>
        <begin position="1"/>
        <end position="22"/>
    </location>
</feature>
<keyword evidence="2 4" id="KW-0808">Transferase</keyword>